<dbReference type="Proteomes" id="UP000887576">
    <property type="component" value="Unplaced"/>
</dbReference>
<accession>A0AC34RQZ6</accession>
<dbReference type="WBParaSite" id="JU765_v2.g9103.t2">
    <property type="protein sequence ID" value="JU765_v2.g9103.t2"/>
    <property type="gene ID" value="JU765_v2.g9103"/>
</dbReference>
<name>A0AC34RQZ6_9BILA</name>
<evidence type="ECO:0000313" key="1">
    <source>
        <dbReference type="Proteomes" id="UP000887576"/>
    </source>
</evidence>
<proteinExistence type="predicted"/>
<evidence type="ECO:0000313" key="2">
    <source>
        <dbReference type="WBParaSite" id="JU765_v2.g9103.t2"/>
    </source>
</evidence>
<protein>
    <submittedName>
        <fullName evidence="2">Odorant receptor</fullName>
    </submittedName>
</protein>
<organism evidence="1 2">
    <name type="scientific">Panagrolaimus sp. JU765</name>
    <dbReference type="NCBI Taxonomy" id="591449"/>
    <lineage>
        <taxon>Eukaryota</taxon>
        <taxon>Metazoa</taxon>
        <taxon>Ecdysozoa</taxon>
        <taxon>Nematoda</taxon>
        <taxon>Chromadorea</taxon>
        <taxon>Rhabditida</taxon>
        <taxon>Tylenchina</taxon>
        <taxon>Panagrolaimomorpha</taxon>
        <taxon>Panagrolaimoidea</taxon>
        <taxon>Panagrolaimidae</taxon>
        <taxon>Panagrolaimus</taxon>
    </lineage>
</organism>
<sequence>MNRLDSSDSVISDFVYSDDDYDDRKEYSRPNDYFSDNNDYFSDDWNNTKDSDADSNKSDVNSCISETPTLRHRDRRCSDNSTHSFLRDNKEFSDIEPSDADNFFEREFGDSFQPLLRKDHALSPITDPLVDDPDSANFIGSYECFPLDHLDRSNVNKSDITDDSIEILNHKHNVRVIIKSPLIAHSVSVKVFSILDEAKKDVHDNKCLFIRDSVISDFVYSDDYDERKEYSRPNDYFSDNNDYFSDDWNNTKDSDADSNKSDVNSCISETPTLRHRDRRCSDNSTQSFLHDNQEFSDIEPSNADNFFEREFDSFQRLLPEDHALSPITDPLVDDPDSANFIGSYECFPLDHLDRSNIDKSDITDESIEILSHKHNVRVIIKSPLIAHPVSVKVSSILDKSKDDHDNKCLFIRLLQFLLILLLFTGVDFSLRVASNVDYNKDPSIMSTYCYRAMVIKIEIEHKVVASNVDYNKDPNIISTYCYRAMVIKIENEHKFSQTSVDDSGFLIKTWNYLTAQMTQDEIYQAKMKNFQAYKAYREKNIKFETDQIWVLFVMAAIIFIFIAAVIYGELSTEPVFVTVSWIFFCLSMASIIFIFIHICRLRYDPIKLDDCPTFNHVVKLFV</sequence>
<reference evidence="2" key="1">
    <citation type="submission" date="2022-11" db="UniProtKB">
        <authorList>
            <consortium name="WormBaseParasite"/>
        </authorList>
    </citation>
    <scope>IDENTIFICATION</scope>
</reference>